<keyword evidence="2" id="KW-1185">Reference proteome</keyword>
<accession>A0A2J8LT98</accession>
<name>A0A2J8LT98_PANTR</name>
<dbReference type="Ensembl" id="ENSPTRT00000082490.1">
    <property type="protein sequence ID" value="ENSPTRP00000072553.1"/>
    <property type="gene ID" value="ENSPTRG00000052636.1"/>
</dbReference>
<accession>A0A2I3S7N8</accession>
<dbReference type="GeneTree" id="ENSGT00950000183049"/>
<reference evidence="1 2" key="1">
    <citation type="journal article" date="2005" name="Nature">
        <title>Initial sequence of the chimpanzee genome and comparison with the human genome.</title>
        <authorList>
            <consortium name="Chimpanzee sequencing and analysis consortium"/>
        </authorList>
    </citation>
    <scope>NUCLEOTIDE SEQUENCE [LARGE SCALE GENOMIC DNA]</scope>
</reference>
<dbReference type="Bgee" id="ENSPTRG00000052636">
    <property type="expression patterns" value="Expressed in lymph node and 21 other cell types or tissues"/>
</dbReference>
<dbReference type="EMBL" id="AACZ04031542">
    <property type="status" value="NOT_ANNOTATED_CDS"/>
    <property type="molecule type" value="Genomic_DNA"/>
</dbReference>
<protein>
    <submittedName>
        <fullName evidence="1">Uncharacterized protein</fullName>
    </submittedName>
</protein>
<reference evidence="1" key="3">
    <citation type="submission" date="2025-09" db="UniProtKB">
        <authorList>
            <consortium name="Ensembl"/>
        </authorList>
    </citation>
    <scope>IDENTIFICATION</scope>
</reference>
<dbReference type="AlphaFoldDB" id="A0A2J8LT98"/>
<proteinExistence type="predicted"/>
<dbReference type="Proteomes" id="UP000002277">
    <property type="component" value="Chromosome 19"/>
</dbReference>
<sequence>MYAKGGKGSAVPSDSQAREKYCLSLSLPSRTWPPGQGPGVCTAQKALHGCWRN</sequence>
<evidence type="ECO:0000313" key="1">
    <source>
        <dbReference type="Ensembl" id="ENSPTRP00000072553.1"/>
    </source>
</evidence>
<reference evidence="1" key="2">
    <citation type="submission" date="2025-08" db="UniProtKB">
        <authorList>
            <consortium name="Ensembl"/>
        </authorList>
    </citation>
    <scope>IDENTIFICATION</scope>
</reference>
<organism evidence="1 2">
    <name type="scientific">Pan troglodytes</name>
    <name type="common">Chimpanzee</name>
    <dbReference type="NCBI Taxonomy" id="9598"/>
    <lineage>
        <taxon>Eukaryota</taxon>
        <taxon>Metazoa</taxon>
        <taxon>Chordata</taxon>
        <taxon>Craniata</taxon>
        <taxon>Vertebrata</taxon>
        <taxon>Euteleostomi</taxon>
        <taxon>Mammalia</taxon>
        <taxon>Eutheria</taxon>
        <taxon>Euarchontoglires</taxon>
        <taxon>Primates</taxon>
        <taxon>Haplorrhini</taxon>
        <taxon>Catarrhini</taxon>
        <taxon>Hominidae</taxon>
        <taxon>Pan</taxon>
    </lineage>
</organism>
<evidence type="ECO:0000313" key="2">
    <source>
        <dbReference type="Proteomes" id="UP000002277"/>
    </source>
</evidence>